<evidence type="ECO:0000313" key="3">
    <source>
        <dbReference type="EMBL" id="SCL47745.1"/>
    </source>
</evidence>
<dbReference type="InterPro" id="IPR017969">
    <property type="entry name" value="Heavy-metal-associated_CS"/>
</dbReference>
<dbReference type="GO" id="GO:0006825">
    <property type="term" value="P:copper ion transport"/>
    <property type="evidence" value="ECO:0007669"/>
    <property type="project" value="InterPro"/>
</dbReference>
<dbReference type="Gene3D" id="3.30.70.100">
    <property type="match status" value="1"/>
</dbReference>
<dbReference type="Proteomes" id="UP000198937">
    <property type="component" value="Unassembled WGS sequence"/>
</dbReference>
<dbReference type="PROSITE" id="PS01047">
    <property type="entry name" value="HMA_1"/>
    <property type="match status" value="1"/>
</dbReference>
<sequence>MVTDIYQVQGMTCGHCVQAVSAEVGALAGVDEVQVDLASGQVTVTSAEPLDPAAVRAAVDEAGYDLVDR</sequence>
<dbReference type="OrthoDB" id="9813965at2"/>
<reference evidence="3 4" key="1">
    <citation type="submission" date="2016-06" db="EMBL/GenBank/DDBJ databases">
        <authorList>
            <person name="Kjaerup R.B."/>
            <person name="Dalgaard T.S."/>
            <person name="Juul-Madsen H.R."/>
        </authorList>
    </citation>
    <scope>NUCLEOTIDE SEQUENCE [LARGE SCALE GENOMIC DNA]</scope>
    <source>
        <strain evidence="3 4">DSM 45577</strain>
    </source>
</reference>
<dbReference type="PRINTS" id="PR00944">
    <property type="entry name" value="CUEXPORT"/>
</dbReference>
<keyword evidence="1" id="KW-0479">Metal-binding</keyword>
<dbReference type="InterPro" id="IPR000428">
    <property type="entry name" value="Cu-bd"/>
</dbReference>
<accession>A0A1C6U102</accession>
<dbReference type="EMBL" id="FMIA01000002">
    <property type="protein sequence ID" value="SCL47745.1"/>
    <property type="molecule type" value="Genomic_DNA"/>
</dbReference>
<dbReference type="InterPro" id="IPR006121">
    <property type="entry name" value="HMA_dom"/>
</dbReference>
<evidence type="ECO:0000313" key="4">
    <source>
        <dbReference type="Proteomes" id="UP000198937"/>
    </source>
</evidence>
<dbReference type="GO" id="GO:0005507">
    <property type="term" value="F:copper ion binding"/>
    <property type="evidence" value="ECO:0007669"/>
    <property type="project" value="InterPro"/>
</dbReference>
<dbReference type="SUPFAM" id="SSF55008">
    <property type="entry name" value="HMA, heavy metal-associated domain"/>
    <property type="match status" value="1"/>
</dbReference>
<gene>
    <name evidence="3" type="ORF">GA0070617_0673</name>
</gene>
<name>A0A1C6U102_9ACTN</name>
<organism evidence="3 4">
    <name type="scientific">Micromonospora yangpuensis</name>
    <dbReference type="NCBI Taxonomy" id="683228"/>
    <lineage>
        <taxon>Bacteria</taxon>
        <taxon>Bacillati</taxon>
        <taxon>Actinomycetota</taxon>
        <taxon>Actinomycetes</taxon>
        <taxon>Micromonosporales</taxon>
        <taxon>Micromonosporaceae</taxon>
        <taxon>Micromonospora</taxon>
    </lineage>
</organism>
<dbReference type="Pfam" id="PF00403">
    <property type="entry name" value="HMA"/>
    <property type="match status" value="1"/>
</dbReference>
<dbReference type="STRING" id="683228.GA0070617_0673"/>
<proteinExistence type="predicted"/>
<dbReference type="InterPro" id="IPR036163">
    <property type="entry name" value="HMA_dom_sf"/>
</dbReference>
<protein>
    <submittedName>
        <fullName evidence="3">Copper ion binding protein</fullName>
    </submittedName>
</protein>
<dbReference type="PROSITE" id="PS50846">
    <property type="entry name" value="HMA_2"/>
    <property type="match status" value="1"/>
</dbReference>
<dbReference type="AlphaFoldDB" id="A0A1C6U102"/>
<dbReference type="RefSeq" id="WP_091433809.1">
    <property type="nucleotide sequence ID" value="NZ_BMMJ01000006.1"/>
</dbReference>
<feature type="domain" description="HMA" evidence="2">
    <location>
        <begin position="2"/>
        <end position="67"/>
    </location>
</feature>
<dbReference type="CDD" id="cd00371">
    <property type="entry name" value="HMA"/>
    <property type="match status" value="1"/>
</dbReference>
<evidence type="ECO:0000256" key="1">
    <source>
        <dbReference type="ARBA" id="ARBA00022723"/>
    </source>
</evidence>
<evidence type="ECO:0000259" key="2">
    <source>
        <dbReference type="PROSITE" id="PS50846"/>
    </source>
</evidence>
<keyword evidence="4" id="KW-1185">Reference proteome</keyword>